<dbReference type="Proteomes" id="UP000824120">
    <property type="component" value="Chromosome 10"/>
</dbReference>
<dbReference type="EMBL" id="JACXVP010000010">
    <property type="protein sequence ID" value="KAG5581961.1"/>
    <property type="molecule type" value="Genomic_DNA"/>
</dbReference>
<name>A0A9J5X186_SOLCO</name>
<proteinExistence type="predicted"/>
<gene>
    <name evidence="1" type="ORF">H5410_052588</name>
</gene>
<reference evidence="1 2" key="1">
    <citation type="submission" date="2020-09" db="EMBL/GenBank/DDBJ databases">
        <title>De no assembly of potato wild relative species, Solanum commersonii.</title>
        <authorList>
            <person name="Cho K."/>
        </authorList>
    </citation>
    <scope>NUCLEOTIDE SEQUENCE [LARGE SCALE GENOMIC DNA]</scope>
    <source>
        <strain evidence="1">LZ3.2</strain>
        <tissue evidence="1">Leaf</tissue>
    </source>
</reference>
<dbReference type="OrthoDB" id="1305520at2759"/>
<protein>
    <submittedName>
        <fullName evidence="1">Uncharacterized protein</fullName>
    </submittedName>
</protein>
<dbReference type="AlphaFoldDB" id="A0A9J5X186"/>
<keyword evidence="2" id="KW-1185">Reference proteome</keyword>
<comment type="caution">
    <text evidence="1">The sequence shown here is derived from an EMBL/GenBank/DDBJ whole genome shotgun (WGS) entry which is preliminary data.</text>
</comment>
<organism evidence="1 2">
    <name type="scientific">Solanum commersonii</name>
    <name type="common">Commerson's wild potato</name>
    <name type="synonym">Commerson's nightshade</name>
    <dbReference type="NCBI Taxonomy" id="4109"/>
    <lineage>
        <taxon>Eukaryota</taxon>
        <taxon>Viridiplantae</taxon>
        <taxon>Streptophyta</taxon>
        <taxon>Embryophyta</taxon>
        <taxon>Tracheophyta</taxon>
        <taxon>Spermatophyta</taxon>
        <taxon>Magnoliopsida</taxon>
        <taxon>eudicotyledons</taxon>
        <taxon>Gunneridae</taxon>
        <taxon>Pentapetalae</taxon>
        <taxon>asterids</taxon>
        <taxon>lamiids</taxon>
        <taxon>Solanales</taxon>
        <taxon>Solanaceae</taxon>
        <taxon>Solanoideae</taxon>
        <taxon>Solaneae</taxon>
        <taxon>Solanum</taxon>
    </lineage>
</organism>
<evidence type="ECO:0000313" key="1">
    <source>
        <dbReference type="EMBL" id="KAG5581961.1"/>
    </source>
</evidence>
<evidence type="ECO:0000313" key="2">
    <source>
        <dbReference type="Proteomes" id="UP000824120"/>
    </source>
</evidence>
<sequence length="70" mass="8185">MEEDLQKKLEEEREHMKGEVDKMFQEQMAAIMTRMQQDQPVVELQKSSFQISLPHSFAFLLVLVAANSFL</sequence>
<accession>A0A9J5X186</accession>